<evidence type="ECO:0000256" key="1">
    <source>
        <dbReference type="SAM" id="MobiDB-lite"/>
    </source>
</evidence>
<organism evidence="2">
    <name type="scientific">uncultured Caudovirales phage</name>
    <dbReference type="NCBI Taxonomy" id="2100421"/>
    <lineage>
        <taxon>Viruses</taxon>
        <taxon>Duplodnaviria</taxon>
        <taxon>Heunggongvirae</taxon>
        <taxon>Uroviricota</taxon>
        <taxon>Caudoviricetes</taxon>
        <taxon>Peduoviridae</taxon>
        <taxon>Maltschvirus</taxon>
        <taxon>Maltschvirus maltsch</taxon>
    </lineage>
</organism>
<dbReference type="EMBL" id="LR796519">
    <property type="protein sequence ID" value="CAB4149423.1"/>
    <property type="molecule type" value="Genomic_DNA"/>
</dbReference>
<protein>
    <submittedName>
        <fullName evidence="2">Uncharacterized protein</fullName>
    </submittedName>
</protein>
<feature type="region of interest" description="Disordered" evidence="1">
    <location>
        <begin position="20"/>
        <end position="51"/>
    </location>
</feature>
<name>A0A6J5MWP2_9CAUD</name>
<feature type="compositionally biased region" description="Basic residues" evidence="1">
    <location>
        <begin position="42"/>
        <end position="51"/>
    </location>
</feature>
<sequence length="51" mass="6094">MTQKSKTRIVIDTNKHGIRRETNLDKVAQKAQKKKQWESNPRWKRKLSTDS</sequence>
<proteinExistence type="predicted"/>
<accession>A0A6J5MWP2</accession>
<reference evidence="2" key="1">
    <citation type="submission" date="2020-04" db="EMBL/GenBank/DDBJ databases">
        <authorList>
            <person name="Chiriac C."/>
            <person name="Salcher M."/>
            <person name="Ghai R."/>
            <person name="Kavagutti S V."/>
        </authorList>
    </citation>
    <scope>NUCLEOTIDE SEQUENCE</scope>
</reference>
<evidence type="ECO:0000313" key="2">
    <source>
        <dbReference type="EMBL" id="CAB4149423.1"/>
    </source>
</evidence>
<gene>
    <name evidence="2" type="ORF">UFOVP554_2</name>
</gene>